<comment type="caution">
    <text evidence="2">The sequence shown here is derived from an EMBL/GenBank/DDBJ whole genome shotgun (WGS) entry which is preliminary data.</text>
</comment>
<evidence type="ECO:0000313" key="3">
    <source>
        <dbReference type="Proteomes" id="UP000239649"/>
    </source>
</evidence>
<dbReference type="Proteomes" id="UP000239649">
    <property type="component" value="Unassembled WGS sequence"/>
</dbReference>
<evidence type="ECO:0000313" key="2">
    <source>
        <dbReference type="EMBL" id="PSC73579.1"/>
    </source>
</evidence>
<sequence length="394" mass="41626">MGCCFSSEHPKEEQYRRAKDYDTKAKIILAIASDWESQGYYVEAIVSYGEHLRCMAVHVFKEFDRRKKDEMLNLAQSCRRIATHRATLEKKAIRQAQQSCCGSEPIITDPPAPTFLKPWEWNEWLAMCKGSGDIEAALKKMGLIKMETKETAALRLAEAGRSSVNVALTQQCNPNISVAGPTTTISGPTTTTSVNPNISGPTTTVNPSIVSSNAQTGEGNVAPSVGAVGAAGAVGAGGPAGGTAAPPQQPLAPQLAHMGSGYFMMPTPQGMMMVPAGSGSGDYGAAMGAMMQQQQALMMQQPMMMPVGGMMQQMQQPTQQQPMMQPQFYGQHMMQPMQQPMMVPAGMPWGGMPSAGAAFPPTAPPQPEKASAAAESAPPPAPAVGVPLTKAVVG</sequence>
<reference evidence="2 3" key="1">
    <citation type="journal article" date="2018" name="Plant J.">
        <title>Genome sequences of Chlorella sorokiniana UTEX 1602 and Micractinium conductrix SAG 241.80: implications to maltose excretion by a green alga.</title>
        <authorList>
            <person name="Arriola M.B."/>
            <person name="Velmurugan N."/>
            <person name="Zhang Y."/>
            <person name="Plunkett M.H."/>
            <person name="Hondzo H."/>
            <person name="Barney B.M."/>
        </authorList>
    </citation>
    <scope>NUCLEOTIDE SEQUENCE [LARGE SCALE GENOMIC DNA]</scope>
    <source>
        <strain evidence="2 3">SAG 241.80</strain>
    </source>
</reference>
<gene>
    <name evidence="2" type="ORF">C2E20_2903</name>
</gene>
<name>A0A2P6VHL4_9CHLO</name>
<organism evidence="2 3">
    <name type="scientific">Micractinium conductrix</name>
    <dbReference type="NCBI Taxonomy" id="554055"/>
    <lineage>
        <taxon>Eukaryota</taxon>
        <taxon>Viridiplantae</taxon>
        <taxon>Chlorophyta</taxon>
        <taxon>core chlorophytes</taxon>
        <taxon>Trebouxiophyceae</taxon>
        <taxon>Chlorellales</taxon>
        <taxon>Chlorellaceae</taxon>
        <taxon>Chlorella clade</taxon>
        <taxon>Micractinium</taxon>
    </lineage>
</organism>
<proteinExistence type="predicted"/>
<accession>A0A2P6VHL4</accession>
<keyword evidence="3" id="KW-1185">Reference proteome</keyword>
<feature type="region of interest" description="Disordered" evidence="1">
    <location>
        <begin position="179"/>
        <end position="202"/>
    </location>
</feature>
<dbReference type="EMBL" id="LHPF02000006">
    <property type="protein sequence ID" value="PSC73579.1"/>
    <property type="molecule type" value="Genomic_DNA"/>
</dbReference>
<dbReference type="OrthoDB" id="514233at2759"/>
<evidence type="ECO:0000256" key="1">
    <source>
        <dbReference type="SAM" id="MobiDB-lite"/>
    </source>
</evidence>
<protein>
    <submittedName>
        <fullName evidence="2">Uncharacterized protein</fullName>
    </submittedName>
</protein>
<dbReference type="AlphaFoldDB" id="A0A2P6VHL4"/>
<feature type="region of interest" description="Disordered" evidence="1">
    <location>
        <begin position="355"/>
        <end position="394"/>
    </location>
</feature>
<feature type="compositionally biased region" description="Low complexity" evidence="1">
    <location>
        <begin position="180"/>
        <end position="193"/>
    </location>
</feature>